<feature type="region of interest" description="Disordered" evidence="1">
    <location>
        <begin position="572"/>
        <end position="669"/>
    </location>
</feature>
<evidence type="ECO:0000256" key="1">
    <source>
        <dbReference type="SAM" id="MobiDB-lite"/>
    </source>
</evidence>
<evidence type="ECO:0000313" key="3">
    <source>
        <dbReference type="Proteomes" id="UP001221757"/>
    </source>
</evidence>
<feature type="region of interest" description="Disordered" evidence="1">
    <location>
        <begin position="846"/>
        <end position="870"/>
    </location>
</feature>
<feature type="region of interest" description="Disordered" evidence="1">
    <location>
        <begin position="73"/>
        <end position="186"/>
    </location>
</feature>
<comment type="caution">
    <text evidence="2">The sequence shown here is derived from an EMBL/GenBank/DDBJ whole genome shotgun (WGS) entry which is preliminary data.</text>
</comment>
<feature type="compositionally biased region" description="Polar residues" evidence="1">
    <location>
        <begin position="591"/>
        <end position="601"/>
    </location>
</feature>
<feature type="region of interest" description="Disordered" evidence="1">
    <location>
        <begin position="1"/>
        <end position="24"/>
    </location>
</feature>
<feature type="region of interest" description="Disordered" evidence="1">
    <location>
        <begin position="393"/>
        <end position="435"/>
    </location>
</feature>
<feature type="compositionally biased region" description="Basic residues" evidence="1">
    <location>
        <begin position="1051"/>
        <end position="1065"/>
    </location>
</feature>
<feature type="compositionally biased region" description="Basic and acidic residues" evidence="1">
    <location>
        <begin position="365"/>
        <end position="378"/>
    </location>
</feature>
<proteinExistence type="predicted"/>
<name>A0AAD7G6T6_MYCRO</name>
<feature type="region of interest" description="Disordered" evidence="1">
    <location>
        <begin position="1001"/>
        <end position="1118"/>
    </location>
</feature>
<protein>
    <submittedName>
        <fullName evidence="2">Uncharacterized protein</fullName>
    </submittedName>
</protein>
<feature type="compositionally biased region" description="Basic and acidic residues" evidence="1">
    <location>
        <begin position="170"/>
        <end position="186"/>
    </location>
</feature>
<reference evidence="2" key="1">
    <citation type="submission" date="2023-03" db="EMBL/GenBank/DDBJ databases">
        <title>Massive genome expansion in bonnet fungi (Mycena s.s.) driven by repeated elements and novel gene families across ecological guilds.</title>
        <authorList>
            <consortium name="Lawrence Berkeley National Laboratory"/>
            <person name="Harder C.B."/>
            <person name="Miyauchi S."/>
            <person name="Viragh M."/>
            <person name="Kuo A."/>
            <person name="Thoen E."/>
            <person name="Andreopoulos B."/>
            <person name="Lu D."/>
            <person name="Skrede I."/>
            <person name="Drula E."/>
            <person name="Henrissat B."/>
            <person name="Morin E."/>
            <person name="Kohler A."/>
            <person name="Barry K."/>
            <person name="LaButti K."/>
            <person name="Morin E."/>
            <person name="Salamov A."/>
            <person name="Lipzen A."/>
            <person name="Mereny Z."/>
            <person name="Hegedus B."/>
            <person name="Baldrian P."/>
            <person name="Stursova M."/>
            <person name="Weitz H."/>
            <person name="Taylor A."/>
            <person name="Grigoriev I.V."/>
            <person name="Nagy L.G."/>
            <person name="Martin F."/>
            <person name="Kauserud H."/>
        </authorList>
    </citation>
    <scope>NUCLEOTIDE SEQUENCE</scope>
    <source>
        <strain evidence="2">CBHHK067</strain>
    </source>
</reference>
<feature type="compositionally biased region" description="Acidic residues" evidence="1">
    <location>
        <begin position="1086"/>
        <end position="1101"/>
    </location>
</feature>
<organism evidence="2 3">
    <name type="scientific">Mycena rosella</name>
    <name type="common">Pink bonnet</name>
    <name type="synonym">Agaricus rosellus</name>
    <dbReference type="NCBI Taxonomy" id="1033263"/>
    <lineage>
        <taxon>Eukaryota</taxon>
        <taxon>Fungi</taxon>
        <taxon>Dikarya</taxon>
        <taxon>Basidiomycota</taxon>
        <taxon>Agaricomycotina</taxon>
        <taxon>Agaricomycetes</taxon>
        <taxon>Agaricomycetidae</taxon>
        <taxon>Agaricales</taxon>
        <taxon>Marasmiineae</taxon>
        <taxon>Mycenaceae</taxon>
        <taxon>Mycena</taxon>
    </lineage>
</organism>
<feature type="compositionally biased region" description="Basic and acidic residues" evidence="1">
    <location>
        <begin position="1025"/>
        <end position="1049"/>
    </location>
</feature>
<feature type="region of interest" description="Disordered" evidence="1">
    <location>
        <begin position="485"/>
        <end position="523"/>
    </location>
</feature>
<feature type="region of interest" description="Disordered" evidence="1">
    <location>
        <begin position="686"/>
        <end position="706"/>
    </location>
</feature>
<feature type="compositionally biased region" description="Pro residues" evidence="1">
    <location>
        <begin position="628"/>
        <end position="645"/>
    </location>
</feature>
<gene>
    <name evidence="2" type="ORF">B0H17DRAFT_1141296</name>
</gene>
<dbReference type="Proteomes" id="UP001221757">
    <property type="component" value="Unassembled WGS sequence"/>
</dbReference>
<feature type="region of interest" description="Disordered" evidence="1">
    <location>
        <begin position="1471"/>
        <end position="1508"/>
    </location>
</feature>
<evidence type="ECO:0000313" key="2">
    <source>
        <dbReference type="EMBL" id="KAJ7672009.1"/>
    </source>
</evidence>
<feature type="compositionally biased region" description="Basic residues" evidence="1">
    <location>
        <begin position="1"/>
        <end position="10"/>
    </location>
</feature>
<feature type="compositionally biased region" description="Basic and acidic residues" evidence="1">
    <location>
        <begin position="73"/>
        <end position="85"/>
    </location>
</feature>
<feature type="compositionally biased region" description="Polar residues" evidence="1">
    <location>
        <begin position="1472"/>
        <end position="1482"/>
    </location>
</feature>
<accession>A0AAD7G6T6</accession>
<sequence length="1508" mass="164871">MSKPKSRHKKPTDSYIPGGSKEEKAADIVWQSRNIMLGCPSPRVDKRSTYWTNFSHPEIRVRRQLEMAEKRARMAEQRAAKATEKKLKRRRWDPPKPLLAESAESTPPPIARDAADGSQASFHLHQDQHLRTSSPSARGISQPPPPDEDVSQFSFHFPQYDFQDPRALSRHGDSHPSERHSLTSDERMATEALAVLTAGVTVNALDGPEQEGVDSILAKADQLSELEQHEGLPNSSGSEPNFWGMIEAAAAQIDFHHLPAGVTPLSQGQRAWAAGALVLTRSQAAQIYVALLNTGQELLQPTGEQQFQWRRRNKLGGQYLTYFQERTIDTWRIRNGHMLAMTHGSRVCAKTIQNSASPVNGSHIPGHERPRTMAEDGGQRVRPLATFRIDASEARPKTASQSQAHQLGGTCVPGRENYPESPLLSLSDEDSEMPPANPELEAAYKRYSTAVSKLQAWDEATRSTRRNRSWETTVTALRKAVEKAREGVEAAGDSLSKQPAPLAPTEQGTSHLSPATPPDSPRRVATIARLTSRLSEREARAAHPRRAGHIASIACGVSKRYMLAFRAYGEDPADSRPPPLADSPPAVLAPTEQQGASQLSPASPPDSPSEKPAPLALAEQGASQLSPASPPDSPSEKPCPSPPPSRAHASIARGVSTRLSTRGPRPRRAARCVAPIACGASTRELRPFTRPTTARQPVPSLSPDEAQDARRWWNARQPEWDARGTCSYWYSSIVAHQTTAQQRREYVQSYELAALHAVQPASTQSSLFSPKSMAVLQSTDLRSPWTSDNAQKSIYPFKVPAEQQDTHYPPLAAGSSTDKRQLMDIDFVDGDTQSSLDDYADETSQQMHIDPGTQPEFSTFLRSPDSDRRPRLRLDDQWYESQSVGGSGGSGDVWGGGGRGEWQGHLAGGMQPWGTGRVPLHTAQTAASQEWGPYPHGNGGAEDMVAVIPSHTVATAASQAWGPYPQGIIPYGYQQTVTHAATKLETPDVLSLPQQPEDLVDEQAKGESKGKAKAKANGAKANGAEAKEARVRKAKVKADAKEEAKEAKARAMARAKAKAKGRARKDHQGKGEESEGELEGALRAVDEEEEEEGEGEGEDGPSVEGRFPRGTRGKVAEPLREGKAGDIIKNWGLLTTVQREVMTAEAEKSVEEALQDELISGWPGPILHVAYIRDVQELCPNTGALTWKIFLRIHRTAGANKNYVCGYHKKHKPSHGHEHETDRFGAKFSLLGITTPYNLTPGCDADELEGPEGMPTITREVGGDPKRTSAGGVLRQTPEDVKTMTQGIGPQHLDPRARAFFCETLKARGITIETIFSNGATEAQHKLALLQAQMDVMIPEMTMLSLATKKIPEGESLALIHLNAADLKKWAAVKQAEFEAEKGRAAESDRVHGGQFCLRKVEGVMGRYRSPSTSNKGENLSSRLKELVNRWSHPAPHRALMWHNYHSKYGSSRCKPQWGKGTWLRRRWGNESVESTGSTGSAVSEIDVPEFNADPEDEPYVEGMDGST</sequence>
<keyword evidence="3" id="KW-1185">Reference proteome</keyword>
<feature type="region of interest" description="Disordered" evidence="1">
    <location>
        <begin position="355"/>
        <end position="378"/>
    </location>
</feature>
<dbReference type="EMBL" id="JARKIE010000169">
    <property type="protein sequence ID" value="KAJ7672009.1"/>
    <property type="molecule type" value="Genomic_DNA"/>
</dbReference>
<feature type="compositionally biased region" description="Low complexity" evidence="1">
    <location>
        <begin position="1015"/>
        <end position="1024"/>
    </location>
</feature>